<evidence type="ECO:0000313" key="5">
    <source>
        <dbReference type="Proteomes" id="UP001295684"/>
    </source>
</evidence>
<dbReference type="Proteomes" id="UP001295684">
    <property type="component" value="Unassembled WGS sequence"/>
</dbReference>
<comment type="caution">
    <text evidence="4">The sequence shown here is derived from an EMBL/GenBank/DDBJ whole genome shotgun (WGS) entry which is preliminary data.</text>
</comment>
<feature type="transmembrane region" description="Helical" evidence="2">
    <location>
        <begin position="197"/>
        <end position="226"/>
    </location>
</feature>
<feature type="chain" id="PRO_5042055054" evidence="3">
    <location>
        <begin position="25"/>
        <end position="330"/>
    </location>
</feature>
<keyword evidence="2" id="KW-0472">Membrane</keyword>
<sequence length="330" mass="37687">MTKMSNLILTLILSLVFCSITCLGSWTEKRAERSTKETEGDKAGLEAAGRSTSEVKGYGRAQEDYGSVGEWSYWVKECECRRELERQGSEEETYFWTYLDKGEICVLDTASKCTGVDNKQTDGTKYDRTMLKVHSVSRNGKIEIVFPKEKHNKEIKYNISDTSQLFFYYGEDSKIEVSTAQFRNLELNKQKVKTHSYFFWSIMLLLSLCILTGFIIAIVWIFLTLIGFNSRLVMWRVNKFNSEQQKRSVSEKQNYEDESTEAPNDEESNRSEIKVQQGTDLPYSSSQSETNCTSTLKNPGLGLATNIFLSAIKEKAFNKTGNNDLANNEK</sequence>
<keyword evidence="5" id="KW-1185">Reference proteome</keyword>
<dbReference type="AlphaFoldDB" id="A0AAD1UMS2"/>
<evidence type="ECO:0000313" key="4">
    <source>
        <dbReference type="EMBL" id="CAI2372381.1"/>
    </source>
</evidence>
<evidence type="ECO:0000256" key="2">
    <source>
        <dbReference type="SAM" id="Phobius"/>
    </source>
</evidence>
<evidence type="ECO:0000256" key="1">
    <source>
        <dbReference type="SAM" id="MobiDB-lite"/>
    </source>
</evidence>
<keyword evidence="2" id="KW-1133">Transmembrane helix</keyword>
<gene>
    <name evidence="4" type="ORF">ECRASSUSDP1_LOCUS13711</name>
</gene>
<keyword evidence="3" id="KW-0732">Signal</keyword>
<reference evidence="4" key="1">
    <citation type="submission" date="2023-07" db="EMBL/GenBank/DDBJ databases">
        <authorList>
            <consortium name="AG Swart"/>
            <person name="Singh M."/>
            <person name="Singh A."/>
            <person name="Seah K."/>
            <person name="Emmerich C."/>
        </authorList>
    </citation>
    <scope>NUCLEOTIDE SEQUENCE</scope>
    <source>
        <strain evidence="4">DP1</strain>
    </source>
</reference>
<name>A0AAD1UMS2_EUPCR</name>
<dbReference type="EMBL" id="CAMPGE010013666">
    <property type="protein sequence ID" value="CAI2372381.1"/>
    <property type="molecule type" value="Genomic_DNA"/>
</dbReference>
<accession>A0AAD1UMS2</accession>
<feature type="compositionally biased region" description="Basic and acidic residues" evidence="1">
    <location>
        <begin position="246"/>
        <end position="255"/>
    </location>
</feature>
<feature type="signal peptide" evidence="3">
    <location>
        <begin position="1"/>
        <end position="24"/>
    </location>
</feature>
<proteinExistence type="predicted"/>
<feature type="region of interest" description="Disordered" evidence="1">
    <location>
        <begin position="246"/>
        <end position="298"/>
    </location>
</feature>
<evidence type="ECO:0000256" key="3">
    <source>
        <dbReference type="SAM" id="SignalP"/>
    </source>
</evidence>
<organism evidence="4 5">
    <name type="scientific">Euplotes crassus</name>
    <dbReference type="NCBI Taxonomy" id="5936"/>
    <lineage>
        <taxon>Eukaryota</taxon>
        <taxon>Sar</taxon>
        <taxon>Alveolata</taxon>
        <taxon>Ciliophora</taxon>
        <taxon>Intramacronucleata</taxon>
        <taxon>Spirotrichea</taxon>
        <taxon>Hypotrichia</taxon>
        <taxon>Euplotida</taxon>
        <taxon>Euplotidae</taxon>
        <taxon>Moneuplotes</taxon>
    </lineage>
</organism>
<keyword evidence="2" id="KW-0812">Transmembrane</keyword>
<feature type="compositionally biased region" description="Acidic residues" evidence="1">
    <location>
        <begin position="256"/>
        <end position="266"/>
    </location>
</feature>
<protein>
    <submittedName>
        <fullName evidence="4">Uncharacterized protein</fullName>
    </submittedName>
</protein>
<feature type="compositionally biased region" description="Polar residues" evidence="1">
    <location>
        <begin position="274"/>
        <end position="297"/>
    </location>
</feature>